<keyword evidence="7" id="KW-1185">Reference proteome</keyword>
<gene>
    <name evidence="6" type="ORF">GCM10012289_17480</name>
</gene>
<name>A0A918DGX9_9ACTN</name>
<dbReference type="Proteomes" id="UP000646523">
    <property type="component" value="Unassembled WGS sequence"/>
</dbReference>
<sequence>MKSLPSSWLAAVVVSALAMGTFNAEPASYNAAAEAEPGTIGAKPAAYQARPGEGRVRRVPRVELGSAYDCAAMGATRILNAGLTQVTGDLAITPGDEVVGFPPGEVRDGGIYIDDPEARETKADAIEAYEDAAGRAANGVMSPELGGKTISPGVYESTDGSFRINGTLTLDAQGDLDALFIFQADSTLNTARVSNIDLVNGAQADNVIWQVGDDATLGTYSTFRGTVLARNSVKVSYGAAIYGRTMALDEALTFEGTEILPATRVTVPQNPPTTTTLTSAPNPSRMGQPVTFTAKVDGNVQGFGPTGMVLFMEGATILGEAYADRTGIATFTTSSLSRGVHEIRAVYVNGGTAVFEAWVEFAPSESPVVAQQVLNRR</sequence>
<dbReference type="AlphaFoldDB" id="A0A918DGX9"/>
<feature type="signal peptide" evidence="4">
    <location>
        <begin position="1"/>
        <end position="24"/>
    </location>
</feature>
<accession>A0A918DGX9</accession>
<reference evidence="6" key="1">
    <citation type="journal article" date="2014" name="Int. J. Syst. Evol. Microbiol.">
        <title>Complete genome sequence of Corynebacterium casei LMG S-19264T (=DSM 44701T), isolated from a smear-ripened cheese.</title>
        <authorList>
            <consortium name="US DOE Joint Genome Institute (JGI-PGF)"/>
            <person name="Walter F."/>
            <person name="Albersmeier A."/>
            <person name="Kalinowski J."/>
            <person name="Ruckert C."/>
        </authorList>
    </citation>
    <scope>NUCLEOTIDE SEQUENCE</scope>
    <source>
        <strain evidence="6">CGMCC 4.7368</strain>
    </source>
</reference>
<evidence type="ECO:0000256" key="3">
    <source>
        <dbReference type="SAM" id="MobiDB-lite"/>
    </source>
</evidence>
<feature type="compositionally biased region" description="Low complexity" evidence="3">
    <location>
        <begin position="266"/>
        <end position="284"/>
    </location>
</feature>
<dbReference type="InterPro" id="IPR013783">
    <property type="entry name" value="Ig-like_fold"/>
</dbReference>
<feature type="domain" description="Bacterial Ig-like" evidence="5">
    <location>
        <begin position="277"/>
        <end position="372"/>
    </location>
</feature>
<evidence type="ECO:0000259" key="5">
    <source>
        <dbReference type="Pfam" id="PF16640"/>
    </source>
</evidence>
<reference evidence="6" key="2">
    <citation type="submission" date="2020-09" db="EMBL/GenBank/DDBJ databases">
        <authorList>
            <person name="Sun Q."/>
            <person name="Zhou Y."/>
        </authorList>
    </citation>
    <scope>NUCLEOTIDE SEQUENCE</scope>
    <source>
        <strain evidence="6">CGMCC 4.7368</strain>
    </source>
</reference>
<evidence type="ECO:0000313" key="6">
    <source>
        <dbReference type="EMBL" id="GGO65543.1"/>
    </source>
</evidence>
<dbReference type="InterPro" id="IPR032109">
    <property type="entry name" value="Big_3_5"/>
</dbReference>
<dbReference type="GO" id="GO:0005975">
    <property type="term" value="P:carbohydrate metabolic process"/>
    <property type="evidence" value="ECO:0007669"/>
    <property type="project" value="UniProtKB-ARBA"/>
</dbReference>
<dbReference type="InterPro" id="IPR021884">
    <property type="entry name" value="Ice-bd_prot"/>
</dbReference>
<evidence type="ECO:0000256" key="1">
    <source>
        <dbReference type="ARBA" id="ARBA00005445"/>
    </source>
</evidence>
<dbReference type="Pfam" id="PF11999">
    <property type="entry name" value="Ice_binding"/>
    <property type="match status" value="1"/>
</dbReference>
<protein>
    <recommendedName>
        <fullName evidence="5">Bacterial Ig-like domain-containing protein</fullName>
    </recommendedName>
</protein>
<evidence type="ECO:0000256" key="4">
    <source>
        <dbReference type="SAM" id="SignalP"/>
    </source>
</evidence>
<organism evidence="6 7">
    <name type="scientific">Nonomuraea cavernae</name>
    <dbReference type="NCBI Taxonomy" id="2045107"/>
    <lineage>
        <taxon>Bacteria</taxon>
        <taxon>Bacillati</taxon>
        <taxon>Actinomycetota</taxon>
        <taxon>Actinomycetes</taxon>
        <taxon>Streptosporangiales</taxon>
        <taxon>Streptosporangiaceae</taxon>
        <taxon>Nonomuraea</taxon>
    </lineage>
</organism>
<dbReference type="EMBL" id="BMNH01000003">
    <property type="protein sequence ID" value="GGO65543.1"/>
    <property type="molecule type" value="Genomic_DNA"/>
</dbReference>
<evidence type="ECO:0000256" key="2">
    <source>
        <dbReference type="ARBA" id="ARBA00022729"/>
    </source>
</evidence>
<evidence type="ECO:0000313" key="7">
    <source>
        <dbReference type="Proteomes" id="UP000646523"/>
    </source>
</evidence>
<proteinExistence type="inferred from homology"/>
<dbReference type="Gene3D" id="2.60.40.10">
    <property type="entry name" value="Immunoglobulins"/>
    <property type="match status" value="1"/>
</dbReference>
<comment type="similarity">
    <text evidence="1">Belongs to the ice-binding protein family.</text>
</comment>
<dbReference type="Pfam" id="PF16640">
    <property type="entry name" value="Big_3_5"/>
    <property type="match status" value="1"/>
</dbReference>
<feature type="chain" id="PRO_5037586531" description="Bacterial Ig-like domain-containing protein" evidence="4">
    <location>
        <begin position="25"/>
        <end position="377"/>
    </location>
</feature>
<comment type="caution">
    <text evidence="6">The sequence shown here is derived from an EMBL/GenBank/DDBJ whole genome shotgun (WGS) entry which is preliminary data.</text>
</comment>
<feature type="region of interest" description="Disordered" evidence="3">
    <location>
        <begin position="266"/>
        <end position="285"/>
    </location>
</feature>
<keyword evidence="2 4" id="KW-0732">Signal</keyword>